<dbReference type="EMBL" id="VUJU01011500">
    <property type="protein sequence ID" value="KAF0710863.1"/>
    <property type="molecule type" value="Genomic_DNA"/>
</dbReference>
<proteinExistence type="predicted"/>
<protein>
    <submittedName>
        <fullName evidence="1">Uncharacterized protein</fullName>
    </submittedName>
</protein>
<keyword evidence="2" id="KW-1185">Reference proteome</keyword>
<sequence length="37" mass="4613">MLYTDTKKKTKKTKQKKTYIIRSKVNIFDQIDFFLWL</sequence>
<name>A0A6G0VWK2_APHCR</name>
<dbReference type="AlphaFoldDB" id="A0A6G0VWK2"/>
<evidence type="ECO:0000313" key="1">
    <source>
        <dbReference type="EMBL" id="KAF0710863.1"/>
    </source>
</evidence>
<organism evidence="1 2">
    <name type="scientific">Aphis craccivora</name>
    <name type="common">Cowpea aphid</name>
    <dbReference type="NCBI Taxonomy" id="307492"/>
    <lineage>
        <taxon>Eukaryota</taxon>
        <taxon>Metazoa</taxon>
        <taxon>Ecdysozoa</taxon>
        <taxon>Arthropoda</taxon>
        <taxon>Hexapoda</taxon>
        <taxon>Insecta</taxon>
        <taxon>Pterygota</taxon>
        <taxon>Neoptera</taxon>
        <taxon>Paraneoptera</taxon>
        <taxon>Hemiptera</taxon>
        <taxon>Sternorrhyncha</taxon>
        <taxon>Aphidomorpha</taxon>
        <taxon>Aphidoidea</taxon>
        <taxon>Aphididae</taxon>
        <taxon>Aphidini</taxon>
        <taxon>Aphis</taxon>
        <taxon>Aphis</taxon>
    </lineage>
</organism>
<gene>
    <name evidence="1" type="ORF">FWK35_00036397</name>
</gene>
<dbReference type="Proteomes" id="UP000478052">
    <property type="component" value="Unassembled WGS sequence"/>
</dbReference>
<reference evidence="1 2" key="1">
    <citation type="submission" date="2019-08" db="EMBL/GenBank/DDBJ databases">
        <title>Whole genome of Aphis craccivora.</title>
        <authorList>
            <person name="Voronova N.V."/>
            <person name="Shulinski R.S."/>
            <person name="Bandarenka Y.V."/>
            <person name="Zhorov D.G."/>
            <person name="Warner D."/>
        </authorList>
    </citation>
    <scope>NUCLEOTIDE SEQUENCE [LARGE SCALE GENOMIC DNA]</scope>
    <source>
        <strain evidence="1">180601</strain>
        <tissue evidence="1">Whole Body</tissue>
    </source>
</reference>
<comment type="caution">
    <text evidence="1">The sequence shown here is derived from an EMBL/GenBank/DDBJ whole genome shotgun (WGS) entry which is preliminary data.</text>
</comment>
<accession>A0A6G0VWK2</accession>
<evidence type="ECO:0000313" key="2">
    <source>
        <dbReference type="Proteomes" id="UP000478052"/>
    </source>
</evidence>